<dbReference type="EMBL" id="MGFE01000021">
    <property type="protein sequence ID" value="OGL98255.1"/>
    <property type="molecule type" value="Genomic_DNA"/>
</dbReference>
<comment type="caution">
    <text evidence="1">The sequence shown here is derived from an EMBL/GenBank/DDBJ whole genome shotgun (WGS) entry which is preliminary data.</text>
</comment>
<evidence type="ECO:0008006" key="3">
    <source>
        <dbReference type="Google" id="ProtNLM"/>
    </source>
</evidence>
<proteinExistence type="predicted"/>
<accession>A0A1F7W611</accession>
<evidence type="ECO:0000313" key="1">
    <source>
        <dbReference type="EMBL" id="OGL98255.1"/>
    </source>
</evidence>
<organism evidence="1 2">
    <name type="scientific">Candidatus Uhrbacteria bacterium RIFOXYB2_FULL_57_15</name>
    <dbReference type="NCBI Taxonomy" id="1802422"/>
    <lineage>
        <taxon>Bacteria</taxon>
        <taxon>Candidatus Uhriibacteriota</taxon>
    </lineage>
</organism>
<sequence length="214" mass="23920">MDVVDLPNLFEETARRACLMVPRLAHVDPAKILVLAHRLPHRRLGQTVGFRAQRRLVRAVGSDALYAMSFSARLVALGSVREHDALDTVMHELWHVAEACDGTIRPMRHGVTFDAIVRTMRRAYLRAGGEPLPELAHDVRVRVRQMGLRADASGAFDVRERTTALGKLVPVTIEYVCPFGHVVVRSRRLARPSSCASCSKRFDPRFLLQPLAAN</sequence>
<dbReference type="AlphaFoldDB" id="A0A1F7W611"/>
<evidence type="ECO:0000313" key="2">
    <source>
        <dbReference type="Proteomes" id="UP000176501"/>
    </source>
</evidence>
<name>A0A1F7W611_9BACT</name>
<dbReference type="Proteomes" id="UP000176501">
    <property type="component" value="Unassembled WGS sequence"/>
</dbReference>
<gene>
    <name evidence="1" type="ORF">A2304_00185</name>
</gene>
<protein>
    <recommendedName>
        <fullName evidence="3">SprT-like domain-containing protein</fullName>
    </recommendedName>
</protein>
<reference evidence="1 2" key="1">
    <citation type="journal article" date="2016" name="Nat. Commun.">
        <title>Thousands of microbial genomes shed light on interconnected biogeochemical processes in an aquifer system.</title>
        <authorList>
            <person name="Anantharaman K."/>
            <person name="Brown C.T."/>
            <person name="Hug L.A."/>
            <person name="Sharon I."/>
            <person name="Castelle C.J."/>
            <person name="Probst A.J."/>
            <person name="Thomas B.C."/>
            <person name="Singh A."/>
            <person name="Wilkins M.J."/>
            <person name="Karaoz U."/>
            <person name="Brodie E.L."/>
            <person name="Williams K.H."/>
            <person name="Hubbard S.S."/>
            <person name="Banfield J.F."/>
        </authorList>
    </citation>
    <scope>NUCLEOTIDE SEQUENCE [LARGE SCALE GENOMIC DNA]</scope>
</reference>